<evidence type="ECO:0000313" key="1">
    <source>
        <dbReference type="EMBL" id="KAK2147137.1"/>
    </source>
</evidence>
<name>A0AAD9J6M2_9ANNE</name>
<comment type="caution">
    <text evidence="1">The sequence shown here is derived from an EMBL/GenBank/DDBJ whole genome shotgun (WGS) entry which is preliminary data.</text>
</comment>
<dbReference type="AlphaFoldDB" id="A0AAD9J6M2"/>
<organism evidence="1 2">
    <name type="scientific">Paralvinella palmiformis</name>
    <dbReference type="NCBI Taxonomy" id="53620"/>
    <lineage>
        <taxon>Eukaryota</taxon>
        <taxon>Metazoa</taxon>
        <taxon>Spiralia</taxon>
        <taxon>Lophotrochozoa</taxon>
        <taxon>Annelida</taxon>
        <taxon>Polychaeta</taxon>
        <taxon>Sedentaria</taxon>
        <taxon>Canalipalpata</taxon>
        <taxon>Terebellida</taxon>
        <taxon>Terebelliformia</taxon>
        <taxon>Alvinellidae</taxon>
        <taxon>Paralvinella</taxon>
    </lineage>
</organism>
<gene>
    <name evidence="1" type="ORF">LSH36_568g02030</name>
</gene>
<accession>A0AAD9J6M2</accession>
<dbReference type="Proteomes" id="UP001208570">
    <property type="component" value="Unassembled WGS sequence"/>
</dbReference>
<sequence>MEMAGHTYVDVVNYLLFSQSTYTKEELTKYKSLERYKLFQGEMLLETCICFVQR</sequence>
<reference evidence="1" key="1">
    <citation type="journal article" date="2023" name="Mol. Biol. Evol.">
        <title>Third-Generation Sequencing Reveals the Adaptive Role of the Epigenome in Three Deep-Sea Polychaetes.</title>
        <authorList>
            <person name="Perez M."/>
            <person name="Aroh O."/>
            <person name="Sun Y."/>
            <person name="Lan Y."/>
            <person name="Juniper S.K."/>
            <person name="Young C.R."/>
            <person name="Angers B."/>
            <person name="Qian P.Y."/>
        </authorList>
    </citation>
    <scope>NUCLEOTIDE SEQUENCE</scope>
    <source>
        <strain evidence="1">P08H-3</strain>
    </source>
</reference>
<dbReference type="EMBL" id="JAODUP010000568">
    <property type="protein sequence ID" value="KAK2147137.1"/>
    <property type="molecule type" value="Genomic_DNA"/>
</dbReference>
<proteinExistence type="predicted"/>
<evidence type="ECO:0000313" key="2">
    <source>
        <dbReference type="Proteomes" id="UP001208570"/>
    </source>
</evidence>
<protein>
    <submittedName>
        <fullName evidence="1">Uncharacterized protein</fullName>
    </submittedName>
</protein>
<keyword evidence="2" id="KW-1185">Reference proteome</keyword>
<feature type="non-terminal residue" evidence="1">
    <location>
        <position position="54"/>
    </location>
</feature>